<evidence type="ECO:0000313" key="4">
    <source>
        <dbReference type="Proteomes" id="UP001174694"/>
    </source>
</evidence>
<feature type="compositionally biased region" description="Polar residues" evidence="1">
    <location>
        <begin position="758"/>
        <end position="771"/>
    </location>
</feature>
<dbReference type="Proteomes" id="UP001174694">
    <property type="component" value="Unassembled WGS sequence"/>
</dbReference>
<feature type="region of interest" description="Disordered" evidence="1">
    <location>
        <begin position="673"/>
        <end position="771"/>
    </location>
</feature>
<keyword evidence="2" id="KW-0812">Transmembrane</keyword>
<gene>
    <name evidence="3" type="ORF">NKR23_g11351</name>
</gene>
<feature type="transmembrane region" description="Helical" evidence="2">
    <location>
        <begin position="110"/>
        <end position="131"/>
    </location>
</feature>
<reference evidence="3" key="1">
    <citation type="submission" date="2022-07" db="EMBL/GenBank/DDBJ databases">
        <title>Fungi with potential for degradation of polypropylene.</title>
        <authorList>
            <person name="Gostincar C."/>
        </authorList>
    </citation>
    <scope>NUCLEOTIDE SEQUENCE</scope>
    <source>
        <strain evidence="3">EXF-13308</strain>
    </source>
</reference>
<evidence type="ECO:0000256" key="2">
    <source>
        <dbReference type="SAM" id="Phobius"/>
    </source>
</evidence>
<proteinExistence type="predicted"/>
<evidence type="ECO:0000313" key="3">
    <source>
        <dbReference type="EMBL" id="KAJ9132268.1"/>
    </source>
</evidence>
<feature type="transmembrane region" description="Helical" evidence="2">
    <location>
        <begin position="33"/>
        <end position="57"/>
    </location>
</feature>
<feature type="compositionally biased region" description="Low complexity" evidence="1">
    <location>
        <begin position="699"/>
        <end position="710"/>
    </location>
</feature>
<dbReference type="EMBL" id="JANBVO010000059">
    <property type="protein sequence ID" value="KAJ9132268.1"/>
    <property type="molecule type" value="Genomic_DNA"/>
</dbReference>
<feature type="compositionally biased region" description="Basic and acidic residues" evidence="1">
    <location>
        <begin position="685"/>
        <end position="696"/>
    </location>
</feature>
<keyword evidence="2" id="KW-0472">Membrane</keyword>
<dbReference type="AlphaFoldDB" id="A0AA38VBH4"/>
<accession>A0AA38VBH4</accession>
<name>A0AA38VBH4_9PEZI</name>
<feature type="compositionally biased region" description="Basic and acidic residues" evidence="1">
    <location>
        <begin position="711"/>
        <end position="727"/>
    </location>
</feature>
<sequence>MSNFTIQHGVWVNHNSPPALGATLTVSIRWGNYLIAALSSLVAFAGTRAWSILSFYLHQRLAAKQEKDLLHQQLQVHFRGGGSVFDSIADGVSLYRAWAGRVSRVKRRTLSLVFLGTFFLSAFAAAGVFVAEVATKSYQDVLVLAAPNDCGDFVLQDGPDYHDAYLDALVRYQDDAAVRARSYARDAYNGTRPGFDAFTRATLPMTGRAIPCPYTNGTTCLGANDTRAMAWMMETGPLDSHVYFGMNAPKHDRIIFSKNVTCAVADPANLTTAPYSRLEGAHKINVTYLGILQEFAPDLGEDSNLAFEIDMNLVYERVGFFTQRAVYQSGFGDPDVADSAPPFLRNDADVVLMAITQGQMFYDQPVDDPVFLAQDPVTGDEYAAATAGTVYYSSKPFSVMACTEQIHFCNPNNGMCTEYTGFVGQKDQILNNTMELNKAQLVTAIRMFWVMNYVGSFSLGVAHGTTGLLVGELNGVRDAAALPANQWTKEADLWFASNLAAIQNGLLQWIAKPWPKGHPEALYPFVNMSRLDANYADRDLEEQKRSLCQNQLIRSTAAVQNFSVLALSIVVAISLSIIITSLLLSHCVDYTRDRKLRKGMNLTRAAEAGRVARLSDGKYSLLAMALQNAGVEGWERGKPEIPVTTRHVSVLAPVEKDGLTAYPCARCALCKSDTGTESGGPISFEPEKRGTIRSESVESSGTKGASASSARTRDEEGSSDCAGRRSTELTLVASPAATEFFMEGSRPDSIGESLPEQAGSQGESGSNELLR</sequence>
<keyword evidence="2" id="KW-1133">Transmembrane helix</keyword>
<keyword evidence="4" id="KW-1185">Reference proteome</keyword>
<feature type="transmembrane region" description="Helical" evidence="2">
    <location>
        <begin position="562"/>
        <end position="588"/>
    </location>
</feature>
<organism evidence="3 4">
    <name type="scientific">Pleurostoma richardsiae</name>
    <dbReference type="NCBI Taxonomy" id="41990"/>
    <lineage>
        <taxon>Eukaryota</taxon>
        <taxon>Fungi</taxon>
        <taxon>Dikarya</taxon>
        <taxon>Ascomycota</taxon>
        <taxon>Pezizomycotina</taxon>
        <taxon>Sordariomycetes</taxon>
        <taxon>Sordariomycetidae</taxon>
        <taxon>Calosphaeriales</taxon>
        <taxon>Pleurostomataceae</taxon>
        <taxon>Pleurostoma</taxon>
    </lineage>
</organism>
<protein>
    <submittedName>
        <fullName evidence="3">Uncharacterized protein</fullName>
    </submittedName>
</protein>
<evidence type="ECO:0000256" key="1">
    <source>
        <dbReference type="SAM" id="MobiDB-lite"/>
    </source>
</evidence>
<comment type="caution">
    <text evidence="3">The sequence shown here is derived from an EMBL/GenBank/DDBJ whole genome shotgun (WGS) entry which is preliminary data.</text>
</comment>